<reference evidence="1" key="1">
    <citation type="journal article" date="2013" name="Genome Biol.">
        <title>Reference genomes and transcriptomes of Nicotiana sylvestris and Nicotiana tomentosiformis.</title>
        <authorList>
            <person name="Sierro N."/>
            <person name="Battey J.N."/>
            <person name="Ouadi S."/>
            <person name="Bovet L."/>
            <person name="Goepfert S."/>
            <person name="Bakaher N."/>
            <person name="Peitsch M.C."/>
            <person name="Ivanov N.V."/>
        </authorList>
    </citation>
    <scope>NUCLEOTIDE SEQUENCE [LARGE SCALE GENOMIC DNA]</scope>
</reference>
<sequence>MTSGLMTHNGILGGALMKMENSHLIAANAGMRPRRNLNLQCDYCKIRGHLKDSCYKLVGYPPGFKFNNKRRGVHDNHIAVAHNVNVKEEMQNIPPGNMVQPNMYYPNAPTFTVEQYQQILKMLSKEKEPEVMANMAGPLQWQGEGDW</sequence>
<name>A0A1U7WBV2_NICSY</name>
<evidence type="ECO:0000313" key="2">
    <source>
        <dbReference type="RefSeq" id="XP_009771705.1"/>
    </source>
</evidence>
<dbReference type="AlphaFoldDB" id="A0A1U7WBV2"/>
<organism evidence="1 2">
    <name type="scientific">Nicotiana sylvestris</name>
    <name type="common">Wood tobacco</name>
    <name type="synonym">South American tobacco</name>
    <dbReference type="NCBI Taxonomy" id="4096"/>
    <lineage>
        <taxon>Eukaryota</taxon>
        <taxon>Viridiplantae</taxon>
        <taxon>Streptophyta</taxon>
        <taxon>Embryophyta</taxon>
        <taxon>Tracheophyta</taxon>
        <taxon>Spermatophyta</taxon>
        <taxon>Magnoliopsida</taxon>
        <taxon>eudicotyledons</taxon>
        <taxon>Gunneridae</taxon>
        <taxon>Pentapetalae</taxon>
        <taxon>asterids</taxon>
        <taxon>lamiids</taxon>
        <taxon>Solanales</taxon>
        <taxon>Solanaceae</taxon>
        <taxon>Nicotianoideae</taxon>
        <taxon>Nicotianeae</taxon>
        <taxon>Nicotiana</taxon>
    </lineage>
</organism>
<dbReference type="PANTHER" id="PTHR34222">
    <property type="entry name" value="GAG_PRE-INTEGRS DOMAIN-CONTAINING PROTEIN"/>
    <property type="match status" value="1"/>
</dbReference>
<reference evidence="2" key="2">
    <citation type="submission" date="2025-08" db="UniProtKB">
        <authorList>
            <consortium name="RefSeq"/>
        </authorList>
    </citation>
    <scope>IDENTIFICATION</scope>
    <source>
        <tissue evidence="2">Leaf</tissue>
    </source>
</reference>
<protein>
    <submittedName>
        <fullName evidence="2">Uncharacterized protein LOC104222209</fullName>
    </submittedName>
</protein>
<gene>
    <name evidence="2" type="primary">LOC104222209</name>
</gene>
<dbReference type="Proteomes" id="UP000189701">
    <property type="component" value="Unplaced"/>
</dbReference>
<dbReference type="RefSeq" id="XP_009771705.1">
    <property type="nucleotide sequence ID" value="XM_009773403.1"/>
</dbReference>
<evidence type="ECO:0000313" key="1">
    <source>
        <dbReference type="Proteomes" id="UP000189701"/>
    </source>
</evidence>
<accession>A0A1U7WBV2</accession>
<dbReference type="OrthoDB" id="1304282at2759"/>
<dbReference type="PANTHER" id="PTHR34222:SF82">
    <property type="entry name" value="CCHC-TYPE DOMAIN-CONTAINING PROTEIN"/>
    <property type="match status" value="1"/>
</dbReference>
<proteinExistence type="predicted"/>
<keyword evidence="1" id="KW-1185">Reference proteome</keyword>